<feature type="domain" description="Tail specific protease" evidence="1">
    <location>
        <begin position="131"/>
        <end position="325"/>
    </location>
</feature>
<dbReference type="Gene3D" id="3.90.226.10">
    <property type="entry name" value="2-enoyl-CoA Hydratase, Chain A, domain 1"/>
    <property type="match status" value="1"/>
</dbReference>
<dbReference type="InterPro" id="IPR029045">
    <property type="entry name" value="ClpP/crotonase-like_dom_sf"/>
</dbReference>
<dbReference type="PANTHER" id="PTHR11261">
    <property type="entry name" value="INTERPHOTORECEPTOR RETINOID-BINDING PROTEIN"/>
    <property type="match status" value="1"/>
</dbReference>
<dbReference type="Pfam" id="PF03572">
    <property type="entry name" value="Peptidase_S41"/>
    <property type="match status" value="1"/>
</dbReference>
<dbReference type="PANTHER" id="PTHR11261:SF3">
    <property type="entry name" value="RETINOL-BINDING PROTEIN 3"/>
    <property type="match status" value="1"/>
</dbReference>
<comment type="caution">
    <text evidence="2">The sequence shown here is derived from an EMBL/GenBank/DDBJ whole genome shotgun (WGS) entry which is preliminary data.</text>
</comment>
<dbReference type="SMART" id="SM00245">
    <property type="entry name" value="TSPc"/>
    <property type="match status" value="1"/>
</dbReference>
<keyword evidence="3" id="KW-1185">Reference proteome</keyword>
<accession>A0ABX2AQT7</accession>
<evidence type="ECO:0000313" key="2">
    <source>
        <dbReference type="EMBL" id="NPD92912.1"/>
    </source>
</evidence>
<dbReference type="InterPro" id="IPR005151">
    <property type="entry name" value="Tail-specific_protease"/>
</dbReference>
<evidence type="ECO:0000259" key="1">
    <source>
        <dbReference type="SMART" id="SM00245"/>
    </source>
</evidence>
<dbReference type="Pfam" id="PF14684">
    <property type="entry name" value="Tricorn_C1"/>
    <property type="match status" value="1"/>
</dbReference>
<dbReference type="CDD" id="cd07563">
    <property type="entry name" value="Peptidase_S41_IRBP"/>
    <property type="match status" value="1"/>
</dbReference>
<proteinExistence type="predicted"/>
<dbReference type="Proteomes" id="UP000714420">
    <property type="component" value="Unassembled WGS sequence"/>
</dbReference>
<sequence length="349" mass="39995">MKATFYIMSLIRNTIVTLTIMMIFPVCITSCIEEEEFDNSPHGNFDALWKIIDEHYCFFEYKHQAYGLDWNEVYNKYKVRVSNDMTSDQLFEVMADMLAELRDGHVNLSRSADFARYWKWHENYPANFSDTLQRIYLGTDYKIAAGMKYKILDDNIGYIYYGSFASGVGEGNIDEVLNRLMLCRGIIIDIRNNSGGLLTYAERLAARFAQESTLVGYISHKTGKGHDCFSKPEEQRLYPSSNIRWHKNACVLTNRHVYSAANEFVKYMKCFANVRIVGDNTGGGAGLPFNSSLPNGWAVRFSACPMYDNKGNSTEFGIAPHHKVDITDSDFRKGKDTIIEYARKLLKEK</sequence>
<dbReference type="InterPro" id="IPR028204">
    <property type="entry name" value="Tricorn_C1"/>
</dbReference>
<dbReference type="Gene3D" id="3.30.750.44">
    <property type="match status" value="1"/>
</dbReference>
<gene>
    <name evidence="2" type="ORF">HPS56_11290</name>
</gene>
<protein>
    <submittedName>
        <fullName evidence="2">S41 family peptidase</fullName>
    </submittedName>
</protein>
<dbReference type="EMBL" id="JABKKF010000012">
    <property type="protein sequence ID" value="NPD92912.1"/>
    <property type="molecule type" value="Genomic_DNA"/>
</dbReference>
<dbReference type="SUPFAM" id="SSF52096">
    <property type="entry name" value="ClpP/crotonase"/>
    <property type="match status" value="1"/>
</dbReference>
<name>A0ABX2AQT7_9BACT</name>
<organism evidence="2 3">
    <name type="scientific">Xylanibacter muris</name>
    <dbReference type="NCBI Taxonomy" id="2736290"/>
    <lineage>
        <taxon>Bacteria</taxon>
        <taxon>Pseudomonadati</taxon>
        <taxon>Bacteroidota</taxon>
        <taxon>Bacteroidia</taxon>
        <taxon>Bacteroidales</taxon>
        <taxon>Prevotellaceae</taxon>
        <taxon>Xylanibacter</taxon>
    </lineage>
</organism>
<evidence type="ECO:0000313" key="3">
    <source>
        <dbReference type="Proteomes" id="UP000714420"/>
    </source>
</evidence>
<reference evidence="2 3" key="1">
    <citation type="submission" date="2020-05" db="EMBL/GenBank/DDBJ databases">
        <title>Distinct polysaccharide utilization as determinants for interspecies competition between intestinal Prevotella spp.</title>
        <authorList>
            <person name="Galvez E.J.C."/>
            <person name="Iljazovic A."/>
            <person name="Strowig T."/>
        </authorList>
    </citation>
    <scope>NUCLEOTIDE SEQUENCE [LARGE SCALE GENOMIC DNA]</scope>
    <source>
        <strain evidence="2 3">PMUR</strain>
    </source>
</reference>